<dbReference type="Proteomes" id="UP001160483">
    <property type="component" value="Unassembled WGS sequence"/>
</dbReference>
<comment type="caution">
    <text evidence="1">The sequence shown here is derived from an EMBL/GenBank/DDBJ whole genome shotgun (WGS) entry which is preliminary data.</text>
</comment>
<name>A0AAU9KNV8_9STRA</name>
<accession>A0AAU9KNV8</accession>
<protein>
    <submittedName>
        <fullName evidence="1">Uncharacterized protein</fullName>
    </submittedName>
</protein>
<organism evidence="1 2">
    <name type="scientific">Peronospora belbahrii</name>
    <dbReference type="NCBI Taxonomy" id="622444"/>
    <lineage>
        <taxon>Eukaryota</taxon>
        <taxon>Sar</taxon>
        <taxon>Stramenopiles</taxon>
        <taxon>Oomycota</taxon>
        <taxon>Peronosporomycetes</taxon>
        <taxon>Peronosporales</taxon>
        <taxon>Peronosporaceae</taxon>
        <taxon>Peronospora</taxon>
    </lineage>
</organism>
<dbReference type="AlphaFoldDB" id="A0AAU9KNV8"/>
<evidence type="ECO:0000313" key="1">
    <source>
        <dbReference type="EMBL" id="CAH0474610.1"/>
    </source>
</evidence>
<gene>
    <name evidence="1" type="ORF">PBS003_LOCUS1454</name>
</gene>
<proteinExistence type="predicted"/>
<reference evidence="1" key="1">
    <citation type="submission" date="2021-11" db="EMBL/GenBank/DDBJ databases">
        <authorList>
            <person name="Islam A."/>
            <person name="Islam S."/>
            <person name="Flora M.S."/>
            <person name="Rahman M."/>
            <person name="Ziaur R.M."/>
            <person name="Epstein J.H."/>
            <person name="Hassan M."/>
            <person name="Klassen M."/>
            <person name="Woodard K."/>
            <person name="Webb A."/>
            <person name="Webby R.J."/>
            <person name="El Zowalaty M.E."/>
        </authorList>
    </citation>
    <scope>NUCLEOTIDE SEQUENCE</scope>
    <source>
        <strain evidence="1">Pbs3</strain>
    </source>
</reference>
<sequence>MGTTLEDLAKAPDTQSLIGEVGKLAVVGNLVVAGKLVVVVPEEFNGETASNKRQTAAVMKHIAALMGNFGAGMMAIAAEVSDKQAVLALACT</sequence>
<dbReference type="EMBL" id="CAKKTJ010000112">
    <property type="protein sequence ID" value="CAH0474610.1"/>
    <property type="molecule type" value="Genomic_DNA"/>
</dbReference>
<evidence type="ECO:0000313" key="2">
    <source>
        <dbReference type="Proteomes" id="UP001160483"/>
    </source>
</evidence>